<proteinExistence type="predicted"/>
<feature type="non-terminal residue" evidence="1">
    <location>
        <position position="78"/>
    </location>
</feature>
<evidence type="ECO:0000313" key="1">
    <source>
        <dbReference type="EMBL" id="KAI0057970.1"/>
    </source>
</evidence>
<accession>A0ACB8SPE0</accession>
<evidence type="ECO:0000313" key="2">
    <source>
        <dbReference type="Proteomes" id="UP000814140"/>
    </source>
</evidence>
<reference evidence="1" key="2">
    <citation type="journal article" date="2022" name="New Phytol.">
        <title>Evolutionary transition to the ectomycorrhizal habit in the genomes of a hyperdiverse lineage of mushroom-forming fungi.</title>
        <authorList>
            <person name="Looney B."/>
            <person name="Miyauchi S."/>
            <person name="Morin E."/>
            <person name="Drula E."/>
            <person name="Courty P.E."/>
            <person name="Kohler A."/>
            <person name="Kuo A."/>
            <person name="LaButti K."/>
            <person name="Pangilinan J."/>
            <person name="Lipzen A."/>
            <person name="Riley R."/>
            <person name="Andreopoulos W."/>
            <person name="He G."/>
            <person name="Johnson J."/>
            <person name="Nolan M."/>
            <person name="Tritt A."/>
            <person name="Barry K.W."/>
            <person name="Grigoriev I.V."/>
            <person name="Nagy L.G."/>
            <person name="Hibbett D."/>
            <person name="Henrissat B."/>
            <person name="Matheny P.B."/>
            <person name="Labbe J."/>
            <person name="Martin F.M."/>
        </authorList>
    </citation>
    <scope>NUCLEOTIDE SEQUENCE</scope>
    <source>
        <strain evidence="1">HHB10654</strain>
    </source>
</reference>
<protein>
    <submittedName>
        <fullName evidence="1">Uncharacterized protein</fullName>
    </submittedName>
</protein>
<dbReference type="Proteomes" id="UP000814140">
    <property type="component" value="Unassembled WGS sequence"/>
</dbReference>
<keyword evidence="2" id="KW-1185">Reference proteome</keyword>
<dbReference type="EMBL" id="MU277240">
    <property type="protein sequence ID" value="KAI0057970.1"/>
    <property type="molecule type" value="Genomic_DNA"/>
</dbReference>
<organism evidence="1 2">
    <name type="scientific">Artomyces pyxidatus</name>
    <dbReference type="NCBI Taxonomy" id="48021"/>
    <lineage>
        <taxon>Eukaryota</taxon>
        <taxon>Fungi</taxon>
        <taxon>Dikarya</taxon>
        <taxon>Basidiomycota</taxon>
        <taxon>Agaricomycotina</taxon>
        <taxon>Agaricomycetes</taxon>
        <taxon>Russulales</taxon>
        <taxon>Auriscalpiaceae</taxon>
        <taxon>Artomyces</taxon>
    </lineage>
</organism>
<name>A0ACB8SPE0_9AGAM</name>
<reference evidence="1" key="1">
    <citation type="submission" date="2021-03" db="EMBL/GenBank/DDBJ databases">
        <authorList>
            <consortium name="DOE Joint Genome Institute"/>
            <person name="Ahrendt S."/>
            <person name="Looney B.P."/>
            <person name="Miyauchi S."/>
            <person name="Morin E."/>
            <person name="Drula E."/>
            <person name="Courty P.E."/>
            <person name="Chicoki N."/>
            <person name="Fauchery L."/>
            <person name="Kohler A."/>
            <person name="Kuo A."/>
            <person name="Labutti K."/>
            <person name="Pangilinan J."/>
            <person name="Lipzen A."/>
            <person name="Riley R."/>
            <person name="Andreopoulos W."/>
            <person name="He G."/>
            <person name="Johnson J."/>
            <person name="Barry K.W."/>
            <person name="Grigoriev I.V."/>
            <person name="Nagy L."/>
            <person name="Hibbett D."/>
            <person name="Henrissat B."/>
            <person name="Matheny P.B."/>
            <person name="Labbe J."/>
            <person name="Martin F."/>
        </authorList>
    </citation>
    <scope>NUCLEOTIDE SEQUENCE</scope>
    <source>
        <strain evidence="1">HHB10654</strain>
    </source>
</reference>
<sequence>MISAYYFALLAQIHLSLCHAAQPTSASATSPPTYSTTLREQASHFNTLLDLASFIVRGQLYVLIVVSNTTVAETHHMP</sequence>
<gene>
    <name evidence="1" type="ORF">BV25DRAFT_1830520</name>
</gene>
<comment type="caution">
    <text evidence="1">The sequence shown here is derived from an EMBL/GenBank/DDBJ whole genome shotgun (WGS) entry which is preliminary data.</text>
</comment>